<evidence type="ECO:0000256" key="11">
    <source>
        <dbReference type="ARBA" id="ARBA00023136"/>
    </source>
</evidence>
<gene>
    <name evidence="20" type="ORF">FHR99_003076</name>
</gene>
<proteinExistence type="inferred from homology"/>
<keyword evidence="3" id="KW-0813">Transport</keyword>
<dbReference type="Gene3D" id="3.10.560.10">
    <property type="entry name" value="Outer membrane lipoprotein wza domain like"/>
    <property type="match status" value="5"/>
</dbReference>
<feature type="domain" description="Soluble ligand binding" evidence="18">
    <location>
        <begin position="684"/>
        <end position="728"/>
    </location>
</feature>
<dbReference type="Pfam" id="PF10531">
    <property type="entry name" value="SLBB"/>
    <property type="match status" value="3"/>
</dbReference>
<accession>A0A7W4W7C6</accession>
<evidence type="ECO:0000313" key="21">
    <source>
        <dbReference type="Proteomes" id="UP000537130"/>
    </source>
</evidence>
<keyword evidence="6" id="KW-0812">Transmembrane</keyword>
<dbReference type="Pfam" id="PF22461">
    <property type="entry name" value="SLBB_2"/>
    <property type="match status" value="2"/>
</dbReference>
<evidence type="ECO:0000256" key="9">
    <source>
        <dbReference type="ARBA" id="ARBA00023065"/>
    </source>
</evidence>
<dbReference type="InterPro" id="IPR003715">
    <property type="entry name" value="Poly_export_N"/>
</dbReference>
<evidence type="ECO:0000256" key="4">
    <source>
        <dbReference type="ARBA" id="ARBA00022452"/>
    </source>
</evidence>
<name>A0A7W4W7C6_9GAMM</name>
<keyword evidence="9" id="KW-0406">Ion transport</keyword>
<reference evidence="20 21" key="1">
    <citation type="submission" date="2020-08" db="EMBL/GenBank/DDBJ databases">
        <title>Genomic Encyclopedia of Type Strains, Phase III (KMG-III): the genomes of soil and plant-associated and newly described type strains.</title>
        <authorList>
            <person name="Whitman W."/>
        </authorList>
    </citation>
    <scope>NUCLEOTIDE SEQUENCE [LARGE SCALE GENOMIC DNA]</scope>
    <source>
        <strain evidence="20 21">CECT 8654</strain>
    </source>
</reference>
<dbReference type="Gene3D" id="3.30.1950.10">
    <property type="entry name" value="wza like domain"/>
    <property type="match status" value="1"/>
</dbReference>
<keyword evidence="14" id="KW-0449">Lipoprotein</keyword>
<dbReference type="GO" id="GO:0015159">
    <property type="term" value="F:polysaccharide transmembrane transporter activity"/>
    <property type="evidence" value="ECO:0007669"/>
    <property type="project" value="InterPro"/>
</dbReference>
<dbReference type="AlphaFoldDB" id="A0A7W4W7C6"/>
<dbReference type="Pfam" id="PF02563">
    <property type="entry name" value="Poly_export"/>
    <property type="match status" value="1"/>
</dbReference>
<dbReference type="EMBL" id="JACHWY010000003">
    <property type="protein sequence ID" value="MBB3048802.1"/>
    <property type="molecule type" value="Genomic_DNA"/>
</dbReference>
<dbReference type="GO" id="GO:0009279">
    <property type="term" value="C:cell outer membrane"/>
    <property type="evidence" value="ECO:0007669"/>
    <property type="project" value="UniProtKB-SubCell"/>
</dbReference>
<keyword evidence="15" id="KW-0175">Coiled coil</keyword>
<evidence type="ECO:0000256" key="14">
    <source>
        <dbReference type="ARBA" id="ARBA00023288"/>
    </source>
</evidence>
<keyword evidence="10" id="KW-0626">Porin</keyword>
<comment type="caution">
    <text evidence="20">The sequence shown here is derived from an EMBL/GenBank/DDBJ whole genome shotgun (WGS) entry which is preliminary data.</text>
</comment>
<keyword evidence="4" id="KW-1134">Transmembrane beta strand</keyword>
<keyword evidence="7 16" id="KW-0732">Signal</keyword>
<evidence type="ECO:0000256" key="1">
    <source>
        <dbReference type="ARBA" id="ARBA00004571"/>
    </source>
</evidence>
<feature type="domain" description="Polysaccharide export protein N-terminal" evidence="17">
    <location>
        <begin position="115"/>
        <end position="178"/>
    </location>
</feature>
<feature type="domain" description="SLBB" evidence="19">
    <location>
        <begin position="279"/>
        <end position="354"/>
    </location>
</feature>
<evidence type="ECO:0000256" key="16">
    <source>
        <dbReference type="SAM" id="SignalP"/>
    </source>
</evidence>
<feature type="coiled-coil region" evidence="15">
    <location>
        <begin position="541"/>
        <end position="568"/>
    </location>
</feature>
<dbReference type="InterPro" id="IPR049712">
    <property type="entry name" value="Poly_export"/>
</dbReference>
<evidence type="ECO:0000256" key="12">
    <source>
        <dbReference type="ARBA" id="ARBA00023139"/>
    </source>
</evidence>
<evidence type="ECO:0000256" key="13">
    <source>
        <dbReference type="ARBA" id="ARBA00023237"/>
    </source>
</evidence>
<feature type="domain" description="SLBB" evidence="19">
    <location>
        <begin position="196"/>
        <end position="273"/>
    </location>
</feature>
<organism evidence="20 21">
    <name type="scientific">Litorivivens lipolytica</name>
    <dbReference type="NCBI Taxonomy" id="1524264"/>
    <lineage>
        <taxon>Bacteria</taxon>
        <taxon>Pseudomonadati</taxon>
        <taxon>Pseudomonadota</taxon>
        <taxon>Gammaproteobacteria</taxon>
        <taxon>Litorivivens</taxon>
    </lineage>
</organism>
<comment type="subcellular location">
    <subcellularLocation>
        <location evidence="1">Cell outer membrane</location>
        <topology evidence="1">Multi-pass membrane protein</topology>
    </subcellularLocation>
</comment>
<evidence type="ECO:0000256" key="3">
    <source>
        <dbReference type="ARBA" id="ARBA00022448"/>
    </source>
</evidence>
<evidence type="ECO:0000256" key="6">
    <source>
        <dbReference type="ARBA" id="ARBA00022692"/>
    </source>
</evidence>
<evidence type="ECO:0000256" key="10">
    <source>
        <dbReference type="ARBA" id="ARBA00023114"/>
    </source>
</evidence>
<evidence type="ECO:0000259" key="19">
    <source>
        <dbReference type="Pfam" id="PF22461"/>
    </source>
</evidence>
<feature type="domain" description="Soluble ligand binding" evidence="18">
    <location>
        <begin position="593"/>
        <end position="643"/>
    </location>
</feature>
<evidence type="ECO:0000313" key="20">
    <source>
        <dbReference type="EMBL" id="MBB3048802.1"/>
    </source>
</evidence>
<keyword evidence="11" id="KW-0472">Membrane</keyword>
<feature type="chain" id="PRO_5030825012" evidence="16">
    <location>
        <begin position="26"/>
        <end position="919"/>
    </location>
</feature>
<evidence type="ECO:0000256" key="8">
    <source>
        <dbReference type="ARBA" id="ARBA00023047"/>
    </source>
</evidence>
<feature type="coiled-coil region" evidence="15">
    <location>
        <begin position="728"/>
        <end position="755"/>
    </location>
</feature>
<keyword evidence="13" id="KW-0998">Cell outer membrane</keyword>
<evidence type="ECO:0000256" key="2">
    <source>
        <dbReference type="ARBA" id="ARBA00009450"/>
    </source>
</evidence>
<keyword evidence="21" id="KW-1185">Reference proteome</keyword>
<keyword evidence="5" id="KW-0762">Sugar transport</keyword>
<protein>
    <submittedName>
        <fullName evidence="20">Protein involved in polysaccharide export with SLBB domain</fullName>
    </submittedName>
</protein>
<dbReference type="GO" id="GO:0006811">
    <property type="term" value="P:monoatomic ion transport"/>
    <property type="evidence" value="ECO:0007669"/>
    <property type="project" value="UniProtKB-KW"/>
</dbReference>
<dbReference type="InterPro" id="IPR054765">
    <property type="entry name" value="SLBB_dom"/>
</dbReference>
<sequence>MTIFKIANRLIPFLLALSVSAGTFAQGISPEQIASFSSMSAAEKQRLAKQYGVSLTQVGGSEQKTEELPQTIQRIEQGQRIKYQPEDDAEEGLPLFGYNVFAGQTTSFTPIADLPVPSDYVVGPGDEISIQLYGKENEQHFLVVGRDGYINMPKLGPISVAGKSFQQVREDLRLRIKRQIIGAESAIAMGELRLMQIYVLGDANKPGAYNLSSLATVTQALIAAGGVAETGSLRQIEVRRGTEVVQRVDLYDLLLRGDKSSDIRLQSGDAVFIRPAGNRVSVEGEVVREAIYEINNGTSLGDILRIAGGLKSSALKSNVTIKRATDQGLKVFSRNVSNRSEAAFKMLAGDAVFVQQKAKSYASAITLSGAFTDAGRHGFVAGMRVSDLLQTNVLRDDADKNLALLVSTDKAGYTTARYLPLQVVLDNPAHNDNYLLQENDELIVFPGIGFLRCSADEIYGSEQREVDAQSIENVLQKIKAQHEESLTISQVADEGAKENYLDVAQELLRQQEYSQLEKEKLALKREHCGLRARYNPGLVFNRSADELEEEASTRLEDLEDEALMLINEERKSLLAPLLTKLRLQSKYDEFQQIVEIRGEVKYPGIYPYSEKLDAKTLLAIAGGTMESTYRQQVELTRLSRDQGRLRLVHTNLKLTDQELIEAKLQPRDRVSVFQHPDWRNDLTVKIAGEVLFPGSYAVQRGETIKDVIERAGGLTEYAFPEGAVLSRKSLKEKEAKELQRLRESLKQEVASMALQKSTPTSGLSVSPVEAIRAVDQLSEVEALGRLVIDLPSALASESANNVRLENGDELYIPVHSDTVTIVGEVQYPSSHVFEKGLSYKDYIAKAGGMRERADNDRVYVIRANGEVAVPKNSWFGAEIREGDTVVVPIDAQYTDKLSLFGSVTQILYQLGIAYDVIRD</sequence>
<feature type="domain" description="Soluble ligand binding" evidence="18">
    <location>
        <begin position="819"/>
        <end position="868"/>
    </location>
</feature>
<dbReference type="PANTHER" id="PTHR33619:SF3">
    <property type="entry name" value="POLYSACCHARIDE EXPORT PROTEIN GFCE-RELATED"/>
    <property type="match status" value="1"/>
</dbReference>
<dbReference type="Proteomes" id="UP000537130">
    <property type="component" value="Unassembled WGS sequence"/>
</dbReference>
<keyword evidence="8" id="KW-0625">Polysaccharide transport</keyword>
<evidence type="ECO:0000259" key="17">
    <source>
        <dbReference type="Pfam" id="PF02563"/>
    </source>
</evidence>
<comment type="similarity">
    <text evidence="2">Belongs to the BexD/CtrA/VexA family.</text>
</comment>
<dbReference type="GO" id="GO:0046930">
    <property type="term" value="C:pore complex"/>
    <property type="evidence" value="ECO:0007669"/>
    <property type="project" value="UniProtKB-KW"/>
</dbReference>
<dbReference type="RefSeq" id="WP_183411564.1">
    <property type="nucleotide sequence ID" value="NZ_JACHWY010000003.1"/>
</dbReference>
<feature type="signal peptide" evidence="16">
    <location>
        <begin position="1"/>
        <end position="25"/>
    </location>
</feature>
<evidence type="ECO:0000259" key="18">
    <source>
        <dbReference type="Pfam" id="PF10531"/>
    </source>
</evidence>
<evidence type="ECO:0000256" key="15">
    <source>
        <dbReference type="SAM" id="Coils"/>
    </source>
</evidence>
<dbReference type="PANTHER" id="PTHR33619">
    <property type="entry name" value="POLYSACCHARIDE EXPORT PROTEIN GFCE-RELATED"/>
    <property type="match status" value="1"/>
</dbReference>
<evidence type="ECO:0000256" key="7">
    <source>
        <dbReference type="ARBA" id="ARBA00022729"/>
    </source>
</evidence>
<evidence type="ECO:0000256" key="5">
    <source>
        <dbReference type="ARBA" id="ARBA00022597"/>
    </source>
</evidence>
<dbReference type="InterPro" id="IPR019554">
    <property type="entry name" value="Soluble_ligand-bd"/>
</dbReference>
<keyword evidence="12" id="KW-0564">Palmitate</keyword>
<dbReference type="GO" id="GO:0015288">
    <property type="term" value="F:porin activity"/>
    <property type="evidence" value="ECO:0007669"/>
    <property type="project" value="UniProtKB-KW"/>
</dbReference>